<feature type="domain" description="Centromere/kinetochore protein zw10 middle" evidence="24">
    <location>
        <begin position="292"/>
        <end position="387"/>
    </location>
</feature>
<evidence type="ECO:0000256" key="9">
    <source>
        <dbReference type="ARBA" id="ARBA00022618"/>
    </source>
</evidence>
<feature type="domain" description="ZW10 C-terminal helical" evidence="26">
    <location>
        <begin position="591"/>
        <end position="745"/>
    </location>
</feature>
<dbReference type="Gene3D" id="1.10.357.150">
    <property type="match status" value="1"/>
</dbReference>
<evidence type="ECO:0000256" key="15">
    <source>
        <dbReference type="ARBA" id="ARBA00022990"/>
    </source>
</evidence>
<evidence type="ECO:0000256" key="5">
    <source>
        <dbReference type="ARBA" id="ARBA00022448"/>
    </source>
</evidence>
<dbReference type="GO" id="GO:0015031">
    <property type="term" value="P:protein transport"/>
    <property type="evidence" value="ECO:0007669"/>
    <property type="project" value="UniProtKB-KW"/>
</dbReference>
<dbReference type="InterPro" id="IPR055148">
    <property type="entry name" value="ZW10_C_2"/>
</dbReference>
<dbReference type="PANTHER" id="PTHR12205:SF0">
    <property type="entry name" value="CENTROMERE_KINETOCHORE PROTEIN ZW10 HOMOLOG"/>
    <property type="match status" value="1"/>
</dbReference>
<dbReference type="GO" id="GO:0005819">
    <property type="term" value="C:spindle"/>
    <property type="evidence" value="ECO:0007669"/>
    <property type="project" value="UniProtKB-SubCell"/>
</dbReference>
<feature type="domain" description="Centromere/kinetochore protein zw10 middle" evidence="24">
    <location>
        <begin position="176"/>
        <end position="245"/>
    </location>
</feature>
<evidence type="ECO:0000259" key="24">
    <source>
        <dbReference type="Pfam" id="PF20665"/>
    </source>
</evidence>
<comment type="subcellular location">
    <subcellularLocation>
        <location evidence="3">Chromosome</location>
        <location evidence="3">Centromere</location>
        <location evidence="3">Kinetochore</location>
    </subcellularLocation>
    <subcellularLocation>
        <location evidence="1">Cytoplasm</location>
        <location evidence="1">Cytoskeleton</location>
        <location evidence="1">Spindle</location>
    </subcellularLocation>
    <subcellularLocation>
        <location evidence="2">Endoplasmic reticulum membrane</location>
        <topology evidence="2">Peripheral membrane protein</topology>
    </subcellularLocation>
</comment>
<evidence type="ECO:0000256" key="16">
    <source>
        <dbReference type="ARBA" id="ARBA00023054"/>
    </source>
</evidence>
<evidence type="ECO:0000256" key="21">
    <source>
        <dbReference type="ARBA" id="ARBA00065852"/>
    </source>
</evidence>
<evidence type="ECO:0000256" key="11">
    <source>
        <dbReference type="ARBA" id="ARBA00022824"/>
    </source>
</evidence>
<evidence type="ECO:0000256" key="12">
    <source>
        <dbReference type="ARBA" id="ARBA00022838"/>
    </source>
</evidence>
<evidence type="ECO:0000259" key="25">
    <source>
        <dbReference type="Pfam" id="PF20666"/>
    </source>
</evidence>
<dbReference type="InterPro" id="IPR048343">
    <property type="entry name" value="ZW10_C"/>
</dbReference>
<evidence type="ECO:0000256" key="20">
    <source>
        <dbReference type="ARBA" id="ARBA00023328"/>
    </source>
</evidence>
<dbReference type="Pfam" id="PF22766">
    <property type="entry name" value="ZW10_C2"/>
    <property type="match status" value="1"/>
</dbReference>
<keyword evidence="10" id="KW-0498">Mitosis</keyword>
<evidence type="ECO:0000256" key="14">
    <source>
        <dbReference type="ARBA" id="ARBA00022927"/>
    </source>
</evidence>
<dbReference type="GO" id="GO:0051301">
    <property type="term" value="P:cell division"/>
    <property type="evidence" value="ECO:0007669"/>
    <property type="project" value="UniProtKB-KW"/>
</dbReference>
<dbReference type="Pfam" id="PF20666">
    <property type="entry name" value="ZW10_C"/>
    <property type="match status" value="1"/>
</dbReference>
<keyword evidence="7" id="KW-0963">Cytoplasm</keyword>
<evidence type="ECO:0000256" key="19">
    <source>
        <dbReference type="ARBA" id="ARBA00023306"/>
    </source>
</evidence>
<organism evidence="27 28">
    <name type="scientific">Oreochromis niloticus</name>
    <name type="common">Nile tilapia</name>
    <name type="synonym">Tilapia nilotica</name>
    <dbReference type="NCBI Taxonomy" id="8128"/>
    <lineage>
        <taxon>Eukaryota</taxon>
        <taxon>Metazoa</taxon>
        <taxon>Chordata</taxon>
        <taxon>Craniata</taxon>
        <taxon>Vertebrata</taxon>
        <taxon>Euteleostomi</taxon>
        <taxon>Actinopterygii</taxon>
        <taxon>Neopterygii</taxon>
        <taxon>Teleostei</taxon>
        <taxon>Neoteleostei</taxon>
        <taxon>Acanthomorphata</taxon>
        <taxon>Ovalentaria</taxon>
        <taxon>Cichlomorphae</taxon>
        <taxon>Cichliformes</taxon>
        <taxon>Cichlidae</taxon>
        <taxon>African cichlids</taxon>
        <taxon>Pseudocrenilabrinae</taxon>
        <taxon>Oreochromini</taxon>
        <taxon>Oreochromis</taxon>
    </lineage>
</organism>
<keyword evidence="9" id="KW-0132">Cell division</keyword>
<reference evidence="28" key="1">
    <citation type="submission" date="2012-01" db="EMBL/GenBank/DDBJ databases">
        <title>The Genome Sequence of Oreochromis niloticus (Nile Tilapia).</title>
        <authorList>
            <consortium name="Broad Institute Genome Assembly Team"/>
            <consortium name="Broad Institute Sequencing Platform"/>
            <person name="Di Palma F."/>
            <person name="Johnson J."/>
            <person name="Lander E.S."/>
            <person name="Lindblad-Toh K."/>
        </authorList>
    </citation>
    <scope>NUCLEOTIDE SEQUENCE [LARGE SCALE GENOMIC DNA]</scope>
</reference>
<proteinExistence type="inferred from homology"/>
<keyword evidence="6" id="KW-0158">Chromosome</keyword>
<evidence type="ECO:0000256" key="7">
    <source>
        <dbReference type="ARBA" id="ARBA00022490"/>
    </source>
</evidence>
<evidence type="ECO:0000313" key="27">
    <source>
        <dbReference type="Ensembl" id="ENSONIP00000031396.1"/>
    </source>
</evidence>
<feature type="domain" description="Centromere/kinetochore protein zw10 C-terminal" evidence="25">
    <location>
        <begin position="440"/>
        <end position="569"/>
    </location>
</feature>
<evidence type="ECO:0000259" key="23">
    <source>
        <dbReference type="Pfam" id="PF06248"/>
    </source>
</evidence>
<feature type="domain" description="Centromere/kinetochore protein zw10 N-terminal" evidence="23">
    <location>
        <begin position="27"/>
        <end position="118"/>
    </location>
</feature>
<evidence type="ECO:0000256" key="8">
    <source>
        <dbReference type="ARBA" id="ARBA00022553"/>
    </source>
</evidence>
<evidence type="ECO:0000256" key="17">
    <source>
        <dbReference type="ARBA" id="ARBA00023136"/>
    </source>
</evidence>
<evidence type="ECO:0000256" key="6">
    <source>
        <dbReference type="ARBA" id="ARBA00022454"/>
    </source>
</evidence>
<sequence>MASFVTEVLASSGKLEKEDLSGKISKMSRKVEDTKEEVCDMINKRYNDFLPSLQSSEELMLQVDAVSKEMDTLKNCIENEVQNVHVAVAEYTKLKQQLEKNTVIITMLGHLKEFHSAMEEFNKALLEKKYVDAANRLERARNSVGSLKRWKTSELPLLSALSSELTVQRENLIYHLGDEWKRLVIWKLPSTKEPAGEMSFLKVELKLSSACSKDGELKPPTLLSSVLQALAIQGDLQHKIKLFSKKKQHRHKAAVLLCPFKMCIIPCMYFISFKIFMMNVGKSLVYYFPDVSIGDKMLSAILGELIWEEMSHTIIHECLVHSIPTNSSQLEKYNTVIKETEEFEKSLKEMEYLQGDSTDLLKYARDVNCHFASKKCKDVIVAARKLMTSKMHNTVKITPDSKLRLPKLPAPSSEGKVKQEILKEEVTMENSKQLSAWSLRLPACRISESVQQLMELALDTLCEAVGSSTQSALQLFFTVRNIFQLFYDVVPTYHKENLLKFPHLAAIQHNNCMYLAHHLLTLGHHFRNHLPQPLSEGVATFVDMVPGFRKLGAQCFLAQLNVQRAELLERLSTAHNFCNLDDEDNYTAASKAVRQVIHQLKQLGTVWQDVLPVSIYCKAMGNLLNTAITEVTAKIMMLEDISSEDGNHLQTLCQTIIDEGPLVFIPLAEEKKNKNYQEEVPLYVKKWGTFKELVIVLQANLQEIVDRWADSKGPLAMEFSSSEVKSLIRALFQNTERRAAALAKIK</sequence>
<reference evidence="27" key="3">
    <citation type="submission" date="2025-09" db="UniProtKB">
        <authorList>
            <consortium name="Ensembl"/>
        </authorList>
    </citation>
    <scope>IDENTIFICATION</scope>
</reference>
<dbReference type="GO" id="GO:0005634">
    <property type="term" value="C:nucleus"/>
    <property type="evidence" value="ECO:0007669"/>
    <property type="project" value="InterPro"/>
</dbReference>
<dbReference type="Pfam" id="PF20665">
    <property type="entry name" value="Zw10_middle"/>
    <property type="match status" value="2"/>
</dbReference>
<keyword evidence="20" id="KW-0137">Centromere</keyword>
<evidence type="ECO:0000313" key="28">
    <source>
        <dbReference type="Proteomes" id="UP000005207"/>
    </source>
</evidence>
<keyword evidence="5" id="KW-0813">Transport</keyword>
<accession>A0A669B7I0</accession>
<evidence type="ECO:0000256" key="13">
    <source>
        <dbReference type="ARBA" id="ARBA00022892"/>
    </source>
</evidence>
<dbReference type="InterPro" id="IPR048344">
    <property type="entry name" value="Zw10_middle"/>
</dbReference>
<evidence type="ECO:0000256" key="3">
    <source>
        <dbReference type="ARBA" id="ARBA00004629"/>
    </source>
</evidence>
<dbReference type="GeneTree" id="ENSGT00390000016427"/>
<comment type="similarity">
    <text evidence="4">Belongs to the ZW10 family.</text>
</comment>
<dbReference type="InterPro" id="IPR009361">
    <property type="entry name" value="Zw10_N"/>
</dbReference>
<evidence type="ECO:0000256" key="10">
    <source>
        <dbReference type="ARBA" id="ARBA00022776"/>
    </source>
</evidence>
<dbReference type="Pfam" id="PF06248">
    <property type="entry name" value="Zw10_N"/>
    <property type="match status" value="1"/>
</dbReference>
<evidence type="ECO:0000256" key="18">
    <source>
        <dbReference type="ARBA" id="ARBA00023212"/>
    </source>
</evidence>
<evidence type="ECO:0000256" key="1">
    <source>
        <dbReference type="ARBA" id="ARBA00004186"/>
    </source>
</evidence>
<comment type="subunit">
    <text evidence="21">Interacts with NBAS and KNTC1/ROD; the interactions are mutually exclusive and indicative for its association in two different vesicle tethering complexes. Component of the RZZ complex composed of KNTC1/ROD, ZW10 and ZWILCH. Component of the NRZ complex composed of NBAS, ZW10 and RINT1/TIP20L; NRZ associates with SNAREs STX18, USE1L, BNIP1/SEC20L and SEC22B (the assembly has been described as syntaxin 18 complex). Interacts directly with RINT1/TIP20L bound to BNIP1/SEC20L. Interacts with C19orf25 and ZWINT. Interacts with ZFYVE1. Interacts with RAB18 and this interaction is enhanced in the presence of ZFYVE1.</text>
</comment>
<dbReference type="InterPro" id="IPR046362">
    <property type="entry name" value="Zw10/DSL1_C_sf"/>
</dbReference>
<keyword evidence="18" id="KW-0206">Cytoskeleton</keyword>
<dbReference type="FunFam" id="1.10.357.150:FF:000001">
    <property type="entry name" value="centromere/kinetochore protein zw10 homolog"/>
    <property type="match status" value="1"/>
</dbReference>
<dbReference type="AlphaFoldDB" id="A0A669B7I0"/>
<dbReference type="PANTHER" id="PTHR12205">
    <property type="entry name" value="CENTROMERE/KINETOCHORE PROTEIN ZW10"/>
    <property type="match status" value="1"/>
</dbReference>
<evidence type="ECO:0000256" key="22">
    <source>
        <dbReference type="ARBA" id="ARBA00069312"/>
    </source>
</evidence>
<keyword evidence="8" id="KW-0597">Phosphoprotein</keyword>
<keyword evidence="19" id="KW-0131">Cell cycle</keyword>
<reference evidence="27" key="2">
    <citation type="submission" date="2025-08" db="UniProtKB">
        <authorList>
            <consortium name="Ensembl"/>
        </authorList>
    </citation>
    <scope>IDENTIFICATION</scope>
</reference>
<dbReference type="GO" id="GO:0007094">
    <property type="term" value="P:mitotic spindle assembly checkpoint signaling"/>
    <property type="evidence" value="ECO:0007669"/>
    <property type="project" value="TreeGrafter"/>
</dbReference>
<dbReference type="GO" id="GO:0006888">
    <property type="term" value="P:endoplasmic reticulum to Golgi vesicle-mediated transport"/>
    <property type="evidence" value="ECO:0007669"/>
    <property type="project" value="TreeGrafter"/>
</dbReference>
<dbReference type="GO" id="GO:1990423">
    <property type="term" value="C:RZZ complex"/>
    <property type="evidence" value="ECO:0007669"/>
    <property type="project" value="TreeGrafter"/>
</dbReference>
<keyword evidence="11" id="KW-0256">Endoplasmic reticulum</keyword>
<evidence type="ECO:0000256" key="4">
    <source>
        <dbReference type="ARBA" id="ARBA00006245"/>
    </source>
</evidence>
<keyword evidence="17" id="KW-0472">Membrane</keyword>
<keyword evidence="14" id="KW-0653">Protein transport</keyword>
<dbReference type="GO" id="GO:0005789">
    <property type="term" value="C:endoplasmic reticulum membrane"/>
    <property type="evidence" value="ECO:0007669"/>
    <property type="project" value="UniProtKB-SubCell"/>
</dbReference>
<evidence type="ECO:0000256" key="2">
    <source>
        <dbReference type="ARBA" id="ARBA00004406"/>
    </source>
</evidence>
<keyword evidence="28" id="KW-1185">Reference proteome</keyword>
<name>A0A669B7I0_ORENI</name>
<keyword evidence="12" id="KW-0995">Kinetochore</keyword>
<protein>
    <recommendedName>
        <fullName evidence="22">Centromere/kinetochore protein zw10 homolog</fullName>
    </recommendedName>
</protein>
<evidence type="ECO:0000259" key="26">
    <source>
        <dbReference type="Pfam" id="PF22766"/>
    </source>
</evidence>
<gene>
    <name evidence="27" type="primary">ZW10</name>
    <name evidence="27" type="synonym">zw10</name>
</gene>
<dbReference type="Proteomes" id="UP000005207">
    <property type="component" value="Linkage group LG10"/>
</dbReference>
<keyword evidence="13" id="KW-0931">ER-Golgi transport</keyword>
<keyword evidence="15" id="KW-0007">Acetylation</keyword>
<keyword evidence="16" id="KW-0175">Coiled coil</keyword>
<dbReference type="Ensembl" id="ENSONIT00000080899.1">
    <property type="protein sequence ID" value="ENSONIP00000031396.1"/>
    <property type="gene ID" value="ENSONIG00000017380.2"/>
</dbReference>